<dbReference type="InterPro" id="IPR000073">
    <property type="entry name" value="AB_hydrolase_1"/>
</dbReference>
<feature type="domain" description="AB hydrolase-1" evidence="3">
    <location>
        <begin position="132"/>
        <end position="370"/>
    </location>
</feature>
<evidence type="ECO:0000313" key="5">
    <source>
        <dbReference type="Proteomes" id="UP000807353"/>
    </source>
</evidence>
<dbReference type="EMBL" id="MU150252">
    <property type="protein sequence ID" value="KAF9464677.1"/>
    <property type="molecule type" value="Genomic_DNA"/>
</dbReference>
<dbReference type="GO" id="GO:0051792">
    <property type="term" value="P:medium-chain fatty acid biosynthetic process"/>
    <property type="evidence" value="ECO:0007669"/>
    <property type="project" value="TreeGrafter"/>
</dbReference>
<comment type="caution">
    <text evidence="4">The sequence shown here is derived from an EMBL/GenBank/DDBJ whole genome shotgun (WGS) entry which is preliminary data.</text>
</comment>
<gene>
    <name evidence="4" type="ORF">BDZ94DRAFT_1235143</name>
</gene>
<dbReference type="Gene3D" id="3.40.50.1820">
    <property type="entry name" value="alpha/beta hydrolase"/>
    <property type="match status" value="1"/>
</dbReference>
<feature type="chain" id="PRO_5040481891" evidence="2">
    <location>
        <begin position="20"/>
        <end position="471"/>
    </location>
</feature>
<sequence>MGSLFSLVALSFMGAFFSAASIGLPDKTPLIHFSPKPAVVTVRKSKNSNQVERQSLRTLVETKCKSLFTEFRPLWWLYKFSGHLQTMYCVFGDFSKNDHMWYDRKMLRLIDGGTLGLDFAPIDTSALNDDAPIVVVKHGLTGGSYEPYVRAILHRACAPVEAGGLGYRAVVVNFRGCAGVPITSPQLYSAGHTDDLRQALLYISKLYPKAPLLGLGFSLGANVMTRYLAEEGEKSRLQSACALACLTRPLEPWDLEQNNIGLLSSFLGKHVYSKGMGGNLLNLLKRHLHALQADPEHRVAKAIPLTLELKNPTLEKFDDTFTRVAGGSAPIFPFATAHDYYRYSSSHYVVKDIKVPFLAINAADDPVVRNVPMDGGGNGLVVMELTNSGGHLGWFQAGAGFVDRWTTKPVLEWLELVGEYLVPEMGNPAPLFVDDNGYIKESGRLQLGCKEIEGGGIINGNGGEAGTLQGL</sequence>
<dbReference type="GO" id="GO:0047372">
    <property type="term" value="F:monoacylglycerol lipase activity"/>
    <property type="evidence" value="ECO:0007669"/>
    <property type="project" value="TreeGrafter"/>
</dbReference>
<dbReference type="GO" id="GO:0051793">
    <property type="term" value="P:medium-chain fatty acid catabolic process"/>
    <property type="evidence" value="ECO:0007669"/>
    <property type="project" value="TreeGrafter"/>
</dbReference>
<organism evidence="4 5">
    <name type="scientific">Collybia nuda</name>
    <dbReference type="NCBI Taxonomy" id="64659"/>
    <lineage>
        <taxon>Eukaryota</taxon>
        <taxon>Fungi</taxon>
        <taxon>Dikarya</taxon>
        <taxon>Basidiomycota</taxon>
        <taxon>Agaricomycotina</taxon>
        <taxon>Agaricomycetes</taxon>
        <taxon>Agaricomycetidae</taxon>
        <taxon>Agaricales</taxon>
        <taxon>Tricholomatineae</taxon>
        <taxon>Clitocybaceae</taxon>
        <taxon>Collybia</taxon>
    </lineage>
</organism>
<dbReference type="AlphaFoldDB" id="A0A9P6CG43"/>
<dbReference type="GO" id="GO:0008126">
    <property type="term" value="F:acetylesterase activity"/>
    <property type="evidence" value="ECO:0007669"/>
    <property type="project" value="TreeGrafter"/>
</dbReference>
<protein>
    <submittedName>
        <fullName evidence="4">AB-hydrolase YheT</fullName>
    </submittedName>
</protein>
<accession>A0A9P6CG43</accession>
<evidence type="ECO:0000259" key="3">
    <source>
        <dbReference type="Pfam" id="PF00561"/>
    </source>
</evidence>
<dbReference type="Pfam" id="PF00561">
    <property type="entry name" value="Abhydrolase_1"/>
    <property type="match status" value="1"/>
</dbReference>
<dbReference type="PANTHER" id="PTHR10794">
    <property type="entry name" value="ABHYDROLASE DOMAIN-CONTAINING PROTEIN"/>
    <property type="match status" value="1"/>
</dbReference>
<dbReference type="OrthoDB" id="5954035at2759"/>
<keyword evidence="2" id="KW-0732">Signal</keyword>
<feature type="signal peptide" evidence="2">
    <location>
        <begin position="1"/>
        <end position="19"/>
    </location>
</feature>
<evidence type="ECO:0000256" key="1">
    <source>
        <dbReference type="ARBA" id="ARBA00010884"/>
    </source>
</evidence>
<evidence type="ECO:0000256" key="2">
    <source>
        <dbReference type="SAM" id="SignalP"/>
    </source>
</evidence>
<reference evidence="4" key="1">
    <citation type="submission" date="2020-11" db="EMBL/GenBank/DDBJ databases">
        <authorList>
            <consortium name="DOE Joint Genome Institute"/>
            <person name="Ahrendt S."/>
            <person name="Riley R."/>
            <person name="Andreopoulos W."/>
            <person name="Labutti K."/>
            <person name="Pangilinan J."/>
            <person name="Ruiz-Duenas F.J."/>
            <person name="Barrasa J.M."/>
            <person name="Sanchez-Garcia M."/>
            <person name="Camarero S."/>
            <person name="Miyauchi S."/>
            <person name="Serrano A."/>
            <person name="Linde D."/>
            <person name="Babiker R."/>
            <person name="Drula E."/>
            <person name="Ayuso-Fernandez I."/>
            <person name="Pacheco R."/>
            <person name="Padilla G."/>
            <person name="Ferreira P."/>
            <person name="Barriuso J."/>
            <person name="Kellner H."/>
            <person name="Castanera R."/>
            <person name="Alfaro M."/>
            <person name="Ramirez L."/>
            <person name="Pisabarro A.G."/>
            <person name="Kuo A."/>
            <person name="Tritt A."/>
            <person name="Lipzen A."/>
            <person name="He G."/>
            <person name="Yan M."/>
            <person name="Ng V."/>
            <person name="Cullen D."/>
            <person name="Martin F."/>
            <person name="Rosso M.-N."/>
            <person name="Henrissat B."/>
            <person name="Hibbett D."/>
            <person name="Martinez A.T."/>
            <person name="Grigoriev I.V."/>
        </authorList>
    </citation>
    <scope>NUCLEOTIDE SEQUENCE</scope>
    <source>
        <strain evidence="4">CBS 247.69</strain>
    </source>
</reference>
<proteinExistence type="inferred from homology"/>
<dbReference type="Proteomes" id="UP000807353">
    <property type="component" value="Unassembled WGS sequence"/>
</dbReference>
<evidence type="ECO:0000313" key="4">
    <source>
        <dbReference type="EMBL" id="KAF9464677.1"/>
    </source>
</evidence>
<dbReference type="InterPro" id="IPR050960">
    <property type="entry name" value="AB_hydrolase_4_sf"/>
</dbReference>
<dbReference type="InterPro" id="IPR029058">
    <property type="entry name" value="AB_hydrolase_fold"/>
</dbReference>
<keyword evidence="5" id="KW-1185">Reference proteome</keyword>
<dbReference type="SUPFAM" id="SSF53474">
    <property type="entry name" value="alpha/beta-Hydrolases"/>
    <property type="match status" value="1"/>
</dbReference>
<name>A0A9P6CG43_9AGAR</name>
<comment type="similarity">
    <text evidence="1">Belongs to the AB hydrolase superfamily. AB hydrolase 4 family.</text>
</comment>
<dbReference type="PANTHER" id="PTHR10794:SF63">
    <property type="entry name" value="ALPHA_BETA HYDROLASE 1, ISOFORM A"/>
    <property type="match status" value="1"/>
</dbReference>